<keyword evidence="2" id="KW-0503">Monooxygenase</keyword>
<evidence type="ECO:0000256" key="2">
    <source>
        <dbReference type="ARBA" id="ARBA00023033"/>
    </source>
</evidence>
<feature type="domain" description="FAD-binding" evidence="4">
    <location>
        <begin position="10"/>
        <end position="86"/>
    </location>
</feature>
<organism evidence="5 6">
    <name type="scientific">Papaver nudicaule</name>
    <name type="common">Iceland poppy</name>
    <dbReference type="NCBI Taxonomy" id="74823"/>
    <lineage>
        <taxon>Eukaryota</taxon>
        <taxon>Viridiplantae</taxon>
        <taxon>Streptophyta</taxon>
        <taxon>Embryophyta</taxon>
        <taxon>Tracheophyta</taxon>
        <taxon>Spermatophyta</taxon>
        <taxon>Magnoliopsida</taxon>
        <taxon>Ranunculales</taxon>
        <taxon>Papaveraceae</taxon>
        <taxon>Papaveroideae</taxon>
        <taxon>Papaver</taxon>
    </lineage>
</organism>
<comment type="caution">
    <text evidence="5">The sequence shown here is derived from an EMBL/GenBank/DDBJ whole genome shotgun (WGS) entry which is preliminary data.</text>
</comment>
<dbReference type="Proteomes" id="UP001177140">
    <property type="component" value="Unassembled WGS sequence"/>
</dbReference>
<dbReference type="GO" id="GO:0071949">
    <property type="term" value="F:FAD binding"/>
    <property type="evidence" value="ECO:0007669"/>
    <property type="project" value="InterPro"/>
</dbReference>
<keyword evidence="1" id="KW-0560">Oxidoreductase</keyword>
<name>A0AA41V5J0_PAPNU</name>
<dbReference type="PRINTS" id="PR00420">
    <property type="entry name" value="RNGMNOXGNASE"/>
</dbReference>
<accession>A0AA41V5J0</accession>
<dbReference type="SUPFAM" id="SSF51905">
    <property type="entry name" value="FAD/NAD(P)-binding domain"/>
    <property type="match status" value="1"/>
</dbReference>
<sequence length="401" mass="44154">MEKMMMIEEEVVIVGGGIAGLATALALKKVGVRSLVLERASELRLSGAALVLSSNAWTALEALGIAHKLAAGYLPYKKTYLINVATGVERTGFLVGTQGGSAWLSDGPRSVHRKALLEALAEELPADTIRFSSKLISIETKHDCTIIVLIGCDGVHSIVAKWFGLKDGVCSGRASVYGIAAYSEGHGLEHVPLQFIHTGKRFGVFPITETDIYWFIDGDFSNADPRVIQENVLERVANFPKIVHDVLQHADMTTLIRSPLKFRYPWDVVFGCVSKGTITVAGDALHPMTPDLGQGGCAALEDAVVLGRHIGNSYIRHGGKLCDRDLETELKMYVKERRWRSASLISASYFAGWVQQGGSGGAGWLVNFFRDKIYYKFLHRRIGSFISYDWKVAYCIRIFWL</sequence>
<dbReference type="InterPro" id="IPR002938">
    <property type="entry name" value="FAD-bd"/>
</dbReference>
<gene>
    <name evidence="5" type="ORF">MKW94_005928</name>
</gene>
<evidence type="ECO:0000256" key="1">
    <source>
        <dbReference type="ARBA" id="ARBA00023002"/>
    </source>
</evidence>
<feature type="domain" description="FAD-binding" evidence="4">
    <location>
        <begin position="149"/>
        <end position="318"/>
    </location>
</feature>
<dbReference type="GO" id="GO:0004497">
    <property type="term" value="F:monooxygenase activity"/>
    <property type="evidence" value="ECO:0007669"/>
    <property type="project" value="UniProtKB-KW"/>
</dbReference>
<dbReference type="PANTHER" id="PTHR45934:SF1">
    <property type="entry name" value="OS04G0423100 PROTEIN"/>
    <property type="match status" value="1"/>
</dbReference>
<dbReference type="Pfam" id="PF01494">
    <property type="entry name" value="FAD_binding_3"/>
    <property type="match status" value="2"/>
</dbReference>
<proteinExistence type="inferred from homology"/>
<evidence type="ECO:0000259" key="4">
    <source>
        <dbReference type="Pfam" id="PF01494"/>
    </source>
</evidence>
<dbReference type="Gene3D" id="3.50.50.60">
    <property type="entry name" value="FAD/NAD(P)-binding domain"/>
    <property type="match status" value="1"/>
</dbReference>
<dbReference type="AlphaFoldDB" id="A0AA41V5J0"/>
<evidence type="ECO:0000256" key="3">
    <source>
        <dbReference type="ARBA" id="ARBA00024018"/>
    </source>
</evidence>
<dbReference type="InterPro" id="IPR036188">
    <property type="entry name" value="FAD/NAD-bd_sf"/>
</dbReference>
<keyword evidence="6" id="KW-1185">Reference proteome</keyword>
<dbReference type="EMBL" id="JAJJMA010157775">
    <property type="protein sequence ID" value="MCL7035525.1"/>
    <property type="molecule type" value="Genomic_DNA"/>
</dbReference>
<comment type="similarity">
    <text evidence="3">Belongs to the 3-hydroxybenzoate 6-hydroxylase family.</text>
</comment>
<evidence type="ECO:0000313" key="5">
    <source>
        <dbReference type="EMBL" id="MCL7035525.1"/>
    </source>
</evidence>
<evidence type="ECO:0000313" key="6">
    <source>
        <dbReference type="Proteomes" id="UP001177140"/>
    </source>
</evidence>
<protein>
    <recommendedName>
        <fullName evidence="4">FAD-binding domain-containing protein</fullName>
    </recommendedName>
</protein>
<dbReference type="InterPro" id="IPR044560">
    <property type="entry name" value="MOase"/>
</dbReference>
<dbReference type="PANTHER" id="PTHR45934">
    <property type="entry name" value="FAD/NAD(P)-BINDING OXIDOREDUCTASE FAMILY PROTEIN"/>
    <property type="match status" value="1"/>
</dbReference>
<reference evidence="5" key="1">
    <citation type="submission" date="2022-03" db="EMBL/GenBank/DDBJ databases">
        <title>A functionally conserved STORR gene fusion in Papaver species that diverged 16.8 million years ago.</title>
        <authorList>
            <person name="Catania T."/>
        </authorList>
    </citation>
    <scope>NUCLEOTIDE SEQUENCE</scope>
    <source>
        <strain evidence="5">S-191538</strain>
    </source>
</reference>